<dbReference type="Proteomes" id="UP000030688">
    <property type="component" value="Unassembled WGS sequence"/>
</dbReference>
<evidence type="ECO:0000313" key="1">
    <source>
        <dbReference type="EMBL" id="EUR72863.1"/>
    </source>
</evidence>
<dbReference type="AlphaFoldDB" id="W7FE68"/>
<name>W7FE68_PLAF8</name>
<gene>
    <name evidence="1" type="ORF">PFBG_02067</name>
</gene>
<reference evidence="1 2" key="2">
    <citation type="submission" date="2013-02" db="EMBL/GenBank/DDBJ databases">
        <title>The Genome Sequence of Plasmodium falciparum 7G8.</title>
        <authorList>
            <consortium name="The Broad Institute Genome Sequencing Platform"/>
            <consortium name="The Broad Institute Genome Sequencing Center for Infectious Disease"/>
            <person name="Neafsey D."/>
            <person name="Cheeseman I."/>
            <person name="Volkman S."/>
            <person name="Adams J."/>
            <person name="Walker B."/>
            <person name="Young S.K."/>
            <person name="Zeng Q."/>
            <person name="Gargeya S."/>
            <person name="Fitzgerald M."/>
            <person name="Haas B."/>
            <person name="Abouelleil A."/>
            <person name="Alvarado L."/>
            <person name="Arachchi H.M."/>
            <person name="Berlin A.M."/>
            <person name="Chapman S.B."/>
            <person name="Dewar J."/>
            <person name="Goldberg J."/>
            <person name="Griggs A."/>
            <person name="Gujja S."/>
            <person name="Hansen M."/>
            <person name="Howarth C."/>
            <person name="Imamovic A."/>
            <person name="Larimer J."/>
            <person name="McCowan C."/>
            <person name="Murphy C."/>
            <person name="Neiman D."/>
            <person name="Pearson M."/>
            <person name="Priest M."/>
            <person name="Roberts A."/>
            <person name="Saif S."/>
            <person name="Shea T."/>
            <person name="Sisk P."/>
            <person name="Sykes S."/>
            <person name="Wortman J."/>
            <person name="Nusbaum C."/>
            <person name="Birren B."/>
        </authorList>
    </citation>
    <scope>NUCLEOTIDE SEQUENCE [LARGE SCALE GENOMIC DNA]</scope>
    <source>
        <strain evidence="1 2">7G8</strain>
    </source>
</reference>
<proteinExistence type="predicted"/>
<sequence length="108" mass="13416">MFYKYIINIHYDLIYIFLKILSPSTYVEYYYKASIYMSSTLFNFINILYNHIYVNYYFMFWCVQKLFNIIRLLLGKIHYDIYISILIYKITPMQKYDIYKLIINSINI</sequence>
<protein>
    <submittedName>
        <fullName evidence="1">Uncharacterized protein</fullName>
    </submittedName>
</protein>
<accession>W7FE68</accession>
<organism evidence="1 2">
    <name type="scientific">Plasmodium falciparum (isolate 7G8)</name>
    <dbReference type="NCBI Taxonomy" id="57266"/>
    <lineage>
        <taxon>Eukaryota</taxon>
        <taxon>Sar</taxon>
        <taxon>Alveolata</taxon>
        <taxon>Apicomplexa</taxon>
        <taxon>Aconoidasida</taxon>
        <taxon>Haemosporida</taxon>
        <taxon>Plasmodiidae</taxon>
        <taxon>Plasmodium</taxon>
        <taxon>Plasmodium (Laverania)</taxon>
    </lineage>
</organism>
<dbReference type="EMBL" id="KE123609">
    <property type="protein sequence ID" value="EUR72863.1"/>
    <property type="molecule type" value="Genomic_DNA"/>
</dbReference>
<reference evidence="2" key="1">
    <citation type="submission" date="2007-11" db="EMBL/GenBank/DDBJ databases">
        <authorList>
            <consortium name="The Broad Institute Genome Sequencing Platform"/>
            <person name="Volkman S.K."/>
            <person name="Daily J.P."/>
            <person name="Sarr O."/>
            <person name="Ndiaye D."/>
            <person name="Ndir O."/>
            <person name="Mboup S."/>
            <person name="Lukens A."/>
            <person name="Stange-Thomann N."/>
            <person name="Mauceli E."/>
            <person name="Gnerre S."/>
            <person name="Jaffe D."/>
            <person name="Zainoun J."/>
            <person name="Wiegand R.C."/>
            <person name="Birren B."/>
            <person name="Galagan J."/>
            <person name="Lander E."/>
            <person name="Wirth D.F."/>
        </authorList>
    </citation>
    <scope>NUCLEOTIDE SEQUENCE [LARGE SCALE GENOMIC DNA]</scope>
    <source>
        <strain evidence="2">7G8</strain>
    </source>
</reference>
<evidence type="ECO:0000313" key="2">
    <source>
        <dbReference type="Proteomes" id="UP000030688"/>
    </source>
</evidence>